<gene>
    <name evidence="1" type="ordered locus">Q7M_1386</name>
</gene>
<keyword evidence="1" id="KW-0614">Plasmid</keyword>
<sequence>MIAKLVISVNKLAGCVCNTDIGDNAAVVAVAADKAIVETVVEGVKSLIETATSFGVKIEAGTFGNAVVAGANTVLAFLSGTAAVVAGDAAKLAAEVWKVDPWVMIDKIKNAKTKTGALTADSDNNAG</sequence>
<dbReference type="AlphaFoldDB" id="I0FDU2"/>
<dbReference type="SUPFAM" id="SSF74748">
    <property type="entry name" value="Variable surface antigen VlsE"/>
    <property type="match status" value="1"/>
</dbReference>
<accession>I0FDU2</accession>
<dbReference type="Proteomes" id="UP000005212">
    <property type="component" value="Plasmid unnamed1"/>
</dbReference>
<dbReference type="KEGG" id="bcw:Q7M_1386"/>
<protein>
    <submittedName>
        <fullName evidence="1">Borrelia lipoprotein-containing protein</fullName>
    </submittedName>
</protein>
<organism evidence="1 2">
    <name type="scientific">Borrelia crocidurae (strain Achema)</name>
    <dbReference type="NCBI Taxonomy" id="1155096"/>
    <lineage>
        <taxon>Bacteria</taxon>
        <taxon>Pseudomonadati</taxon>
        <taxon>Spirochaetota</taxon>
        <taxon>Spirochaetia</taxon>
        <taxon>Spirochaetales</taxon>
        <taxon>Borreliaceae</taxon>
        <taxon>Borrelia</taxon>
    </lineage>
</organism>
<reference evidence="1 2" key="1">
    <citation type="journal article" date="2012" name="J. Bacteriol.">
        <title>Complete Genome Sequence of Borrelia crocidurae.</title>
        <authorList>
            <person name="Elbir H."/>
            <person name="Gimenez G."/>
            <person name="Robert C."/>
            <person name="Bergstrom S."/>
            <person name="Cutler S."/>
            <person name="Raoult D."/>
            <person name="Drancourt M."/>
        </authorList>
    </citation>
    <scope>NUCLEOTIDE SEQUENCE [LARGE SCALE GENOMIC DNA]</scope>
    <source>
        <strain evidence="1 2">Achema</strain>
        <plasmid evidence="2">unnamed1</plasmid>
    </source>
</reference>
<dbReference type="PATRIC" id="fig|1155096.3.peg.888"/>
<dbReference type="HOGENOM" id="CLU_1966306_0_0_12"/>
<evidence type="ECO:0000313" key="1">
    <source>
        <dbReference type="EMBL" id="AFI31648.1"/>
    </source>
</evidence>
<evidence type="ECO:0000313" key="2">
    <source>
        <dbReference type="Proteomes" id="UP000005212"/>
    </source>
</evidence>
<name>I0FDU2_BORCA</name>
<geneLocation type="plasmid" evidence="2">
    <name>unnamed1</name>
</geneLocation>
<keyword evidence="1" id="KW-0449">Lipoprotein</keyword>
<dbReference type="EMBL" id="CP003427">
    <property type="protein sequence ID" value="AFI31648.1"/>
    <property type="molecule type" value="Genomic_DNA"/>
</dbReference>
<proteinExistence type="predicted"/>
<reference evidence="2" key="2">
    <citation type="submission" date="2012-03" db="EMBL/GenBank/DDBJ databases">
        <title>Complete genome sequence of Borrelia crocidurae.</title>
        <authorList>
            <person name="Elbir H."/>
            <person name="Gimenez G."/>
            <person name="Robert C."/>
            <person name="Raoult D."/>
            <person name="Drancourt M."/>
        </authorList>
    </citation>
    <scope>NUCLEOTIDE SEQUENCE [LARGE SCALE GENOMIC DNA]</scope>
    <source>
        <strain evidence="2">Achema</strain>
        <plasmid evidence="2">unnamed1</plasmid>
    </source>
</reference>